<reference evidence="2" key="1">
    <citation type="journal article" date="2019" name="Int. J. Syst. Evol. Microbiol.">
        <title>The Global Catalogue of Microorganisms (GCM) 10K type strain sequencing project: providing services to taxonomists for standard genome sequencing and annotation.</title>
        <authorList>
            <consortium name="The Broad Institute Genomics Platform"/>
            <consortium name="The Broad Institute Genome Sequencing Center for Infectious Disease"/>
            <person name="Wu L."/>
            <person name="Ma J."/>
        </authorList>
    </citation>
    <scope>NUCLEOTIDE SEQUENCE [LARGE SCALE GENOMIC DNA]</scope>
    <source>
        <strain evidence="2">KCTC 42423</strain>
    </source>
</reference>
<evidence type="ECO:0008006" key="3">
    <source>
        <dbReference type="Google" id="ProtNLM"/>
    </source>
</evidence>
<protein>
    <recommendedName>
        <fullName evidence="3">Fibronectin type-III domain-containing protein</fullName>
    </recommendedName>
</protein>
<accession>A0ABW5NCE1</accession>
<dbReference type="InterPro" id="IPR013783">
    <property type="entry name" value="Ig-like_fold"/>
</dbReference>
<dbReference type="PROSITE" id="PS51257">
    <property type="entry name" value="PROKAR_LIPOPROTEIN"/>
    <property type="match status" value="1"/>
</dbReference>
<evidence type="ECO:0000313" key="1">
    <source>
        <dbReference type="EMBL" id="MFD2591834.1"/>
    </source>
</evidence>
<comment type="caution">
    <text evidence="1">The sequence shown here is derived from an EMBL/GenBank/DDBJ whole genome shotgun (WGS) entry which is preliminary data.</text>
</comment>
<dbReference type="Gene3D" id="2.60.40.10">
    <property type="entry name" value="Immunoglobulins"/>
    <property type="match status" value="3"/>
</dbReference>
<keyword evidence="2" id="KW-1185">Reference proteome</keyword>
<dbReference type="EMBL" id="JBHULX010000027">
    <property type="protein sequence ID" value="MFD2591834.1"/>
    <property type="molecule type" value="Genomic_DNA"/>
</dbReference>
<organism evidence="1 2">
    <name type="scientific">Aquimarina hainanensis</name>
    <dbReference type="NCBI Taxonomy" id="1578017"/>
    <lineage>
        <taxon>Bacteria</taxon>
        <taxon>Pseudomonadati</taxon>
        <taxon>Bacteroidota</taxon>
        <taxon>Flavobacteriia</taxon>
        <taxon>Flavobacteriales</taxon>
        <taxon>Flavobacteriaceae</taxon>
        <taxon>Aquimarina</taxon>
    </lineage>
</organism>
<proteinExistence type="predicted"/>
<evidence type="ECO:0000313" key="2">
    <source>
        <dbReference type="Proteomes" id="UP001597459"/>
    </source>
</evidence>
<gene>
    <name evidence="1" type="ORF">ACFSTE_13435</name>
</gene>
<name>A0ABW5NCE1_9FLAO</name>
<dbReference type="Proteomes" id="UP001597459">
    <property type="component" value="Unassembled WGS sequence"/>
</dbReference>
<sequence length="321" mass="35832">MKKYINYILILAGVGFVACDDVIEDDITDDVITTIVPENGIEIEGNTVQFRWKGIEGADSYRIQINEGATQRIILDSLVSETVFDYAMTPGDYQWRIRGENFAYHTAYSFPKEFSIVSSEDLSKQTVLLKKPDNELYKNSLAINYSWEGIVTATHYKFRVVKVEGDAETVAFENPNVLDTSITLTDTDVTSGDAKYIWQVSAYNDSSHSDFFGRVLYLDTELPPAPNLIKPTNNQNFTTGQEVTFSWNFSNDTGVIKSGITATLQVASDENFGNIVVTQEVASEEYKQAFTTTGTYYWRVKGLDAAGNEGPFNSSGVFKVN</sequence>